<comment type="subcellular location">
    <subcellularLocation>
        <location evidence="1">Cell inner membrane</location>
        <topology evidence="1">Single-pass membrane protein</topology>
        <orientation evidence="1">Periplasmic side</orientation>
    </subcellularLocation>
</comment>
<keyword evidence="5" id="KW-0997">Cell inner membrane</keyword>
<evidence type="ECO:0000256" key="5">
    <source>
        <dbReference type="ARBA" id="ARBA00022519"/>
    </source>
</evidence>
<dbReference type="InterPro" id="IPR006260">
    <property type="entry name" value="TonB/TolA_C"/>
</dbReference>
<dbReference type="Pfam" id="PF03544">
    <property type="entry name" value="TonB_C"/>
    <property type="match status" value="1"/>
</dbReference>
<evidence type="ECO:0000256" key="9">
    <source>
        <dbReference type="ARBA" id="ARBA00023136"/>
    </source>
</evidence>
<feature type="transmembrane region" description="Helical" evidence="11">
    <location>
        <begin position="6"/>
        <end position="25"/>
    </location>
</feature>
<dbReference type="NCBIfam" id="TIGR01352">
    <property type="entry name" value="tonB_Cterm"/>
    <property type="match status" value="1"/>
</dbReference>
<dbReference type="PROSITE" id="PS52015">
    <property type="entry name" value="TONB_CTD"/>
    <property type="match status" value="1"/>
</dbReference>
<accession>A0AA37NMX7</accession>
<dbReference type="GO" id="GO:0055085">
    <property type="term" value="P:transmembrane transport"/>
    <property type="evidence" value="ECO:0007669"/>
    <property type="project" value="InterPro"/>
</dbReference>
<dbReference type="RefSeq" id="WP_244076318.1">
    <property type="nucleotide sequence ID" value="NZ_AP025581.1"/>
</dbReference>
<dbReference type="Proteomes" id="UP001055105">
    <property type="component" value="Unassembled WGS sequence"/>
</dbReference>
<keyword evidence="8 11" id="KW-1133">Transmembrane helix</keyword>
<feature type="domain" description="TonB C-terminal" evidence="12">
    <location>
        <begin position="629"/>
        <end position="725"/>
    </location>
</feature>
<evidence type="ECO:0000256" key="1">
    <source>
        <dbReference type="ARBA" id="ARBA00004383"/>
    </source>
</evidence>
<evidence type="ECO:0000256" key="2">
    <source>
        <dbReference type="ARBA" id="ARBA00006555"/>
    </source>
</evidence>
<name>A0AA37NMX7_9BACT</name>
<dbReference type="SUPFAM" id="SSF74653">
    <property type="entry name" value="TolA/TonB C-terminal domain"/>
    <property type="match status" value="1"/>
</dbReference>
<dbReference type="InterPro" id="IPR008969">
    <property type="entry name" value="CarboxyPept-like_regulatory"/>
</dbReference>
<dbReference type="InterPro" id="IPR051045">
    <property type="entry name" value="TonB-dependent_transducer"/>
</dbReference>
<proteinExistence type="inferred from homology"/>
<dbReference type="PANTHER" id="PTHR33446">
    <property type="entry name" value="PROTEIN TONB-RELATED"/>
    <property type="match status" value="1"/>
</dbReference>
<dbReference type="GO" id="GO:0098797">
    <property type="term" value="C:plasma membrane protein complex"/>
    <property type="evidence" value="ECO:0007669"/>
    <property type="project" value="TreeGrafter"/>
</dbReference>
<gene>
    <name evidence="13" type="ORF">CE91St16_13070</name>
</gene>
<feature type="region of interest" description="Disordered" evidence="10">
    <location>
        <begin position="494"/>
        <end position="513"/>
    </location>
</feature>
<keyword evidence="3" id="KW-0813">Transport</keyword>
<feature type="transmembrane region" description="Helical" evidence="11">
    <location>
        <begin position="265"/>
        <end position="285"/>
    </location>
</feature>
<evidence type="ECO:0000313" key="14">
    <source>
        <dbReference type="Proteomes" id="UP001055105"/>
    </source>
</evidence>
<organism evidence="13 14">
    <name type="scientific">Alistipes finegoldii</name>
    <dbReference type="NCBI Taxonomy" id="214856"/>
    <lineage>
        <taxon>Bacteria</taxon>
        <taxon>Pseudomonadati</taxon>
        <taxon>Bacteroidota</taxon>
        <taxon>Bacteroidia</taxon>
        <taxon>Bacteroidales</taxon>
        <taxon>Rikenellaceae</taxon>
        <taxon>Alistipes</taxon>
    </lineage>
</organism>
<comment type="caution">
    <text evidence="13">The sequence shown here is derived from an EMBL/GenBank/DDBJ whole genome shotgun (WGS) entry which is preliminary data.</text>
</comment>
<dbReference type="Gene3D" id="2.170.130.10">
    <property type="entry name" value="TonB-dependent receptor, plug domain"/>
    <property type="match status" value="1"/>
</dbReference>
<evidence type="ECO:0000256" key="10">
    <source>
        <dbReference type="SAM" id="MobiDB-lite"/>
    </source>
</evidence>
<evidence type="ECO:0000313" key="13">
    <source>
        <dbReference type="EMBL" id="GKI18399.1"/>
    </source>
</evidence>
<feature type="compositionally biased region" description="Low complexity" evidence="10">
    <location>
        <begin position="494"/>
        <end position="512"/>
    </location>
</feature>
<evidence type="ECO:0000259" key="12">
    <source>
        <dbReference type="PROSITE" id="PS52015"/>
    </source>
</evidence>
<dbReference type="Pfam" id="PF13715">
    <property type="entry name" value="CarbopepD_reg_2"/>
    <property type="match status" value="1"/>
</dbReference>
<comment type="similarity">
    <text evidence="2">Belongs to the TonB family.</text>
</comment>
<dbReference type="GO" id="GO:0031992">
    <property type="term" value="F:energy transducer activity"/>
    <property type="evidence" value="ECO:0007669"/>
    <property type="project" value="TreeGrafter"/>
</dbReference>
<dbReference type="PANTHER" id="PTHR33446:SF2">
    <property type="entry name" value="PROTEIN TONB"/>
    <property type="match status" value="1"/>
</dbReference>
<dbReference type="AlphaFoldDB" id="A0AA37NMX7"/>
<feature type="transmembrane region" description="Helical" evidence="11">
    <location>
        <begin position="96"/>
        <end position="115"/>
    </location>
</feature>
<reference evidence="13" key="1">
    <citation type="submission" date="2022-01" db="EMBL/GenBank/DDBJ databases">
        <title>Novel bile acid biosynthetic pathways are enriched in the microbiome of centenarians.</title>
        <authorList>
            <person name="Sato Y."/>
            <person name="Atarashi K."/>
            <person name="Plichta R.D."/>
            <person name="Arai Y."/>
            <person name="Sasajima S."/>
            <person name="Kearney M.S."/>
            <person name="Suda W."/>
            <person name="Takeshita K."/>
            <person name="Sasaki T."/>
            <person name="Okamoto S."/>
            <person name="Skelly N.A."/>
            <person name="Okamura Y."/>
            <person name="Vlamakis H."/>
            <person name="Li Y."/>
            <person name="Tanoue T."/>
            <person name="Takei H."/>
            <person name="Nittono H."/>
            <person name="Narushima S."/>
            <person name="Irie J."/>
            <person name="Itoh H."/>
            <person name="Moriya K."/>
            <person name="Sugiura Y."/>
            <person name="Suematsu M."/>
            <person name="Moritoki N."/>
            <person name="Shibata S."/>
            <person name="Littman R.D."/>
            <person name="Fischbach A.M."/>
            <person name="Uwamino Y."/>
            <person name="Inoue T."/>
            <person name="Honda A."/>
            <person name="Hattori M."/>
            <person name="Murai T."/>
            <person name="Xavier J.R."/>
            <person name="Hirose N."/>
            <person name="Honda K."/>
        </authorList>
    </citation>
    <scope>NUCLEOTIDE SEQUENCE</scope>
    <source>
        <strain evidence="13">CE91-St16</strain>
    </source>
</reference>
<dbReference type="InterPro" id="IPR037066">
    <property type="entry name" value="Plug_dom_sf"/>
</dbReference>
<dbReference type="InterPro" id="IPR037682">
    <property type="entry name" value="TonB_C"/>
</dbReference>
<evidence type="ECO:0000256" key="4">
    <source>
        <dbReference type="ARBA" id="ARBA00022475"/>
    </source>
</evidence>
<evidence type="ECO:0000256" key="7">
    <source>
        <dbReference type="ARBA" id="ARBA00022927"/>
    </source>
</evidence>
<evidence type="ECO:0000256" key="11">
    <source>
        <dbReference type="SAM" id="Phobius"/>
    </source>
</evidence>
<dbReference type="EMBL" id="BQOL01000001">
    <property type="protein sequence ID" value="GKI18399.1"/>
    <property type="molecule type" value="Genomic_DNA"/>
</dbReference>
<dbReference type="Pfam" id="PF05569">
    <property type="entry name" value="Peptidase_M56"/>
    <property type="match status" value="1"/>
</dbReference>
<dbReference type="Gene3D" id="2.60.40.1120">
    <property type="entry name" value="Carboxypeptidase-like, regulatory domain"/>
    <property type="match status" value="1"/>
</dbReference>
<keyword evidence="7" id="KW-0653">Protein transport</keyword>
<keyword evidence="9 11" id="KW-0472">Membrane</keyword>
<feature type="transmembrane region" description="Helical" evidence="11">
    <location>
        <begin position="37"/>
        <end position="56"/>
    </location>
</feature>
<evidence type="ECO:0000256" key="6">
    <source>
        <dbReference type="ARBA" id="ARBA00022692"/>
    </source>
</evidence>
<dbReference type="SUPFAM" id="SSF49464">
    <property type="entry name" value="Carboxypeptidase regulatory domain-like"/>
    <property type="match status" value="2"/>
</dbReference>
<dbReference type="Gene3D" id="3.30.1150.10">
    <property type="match status" value="1"/>
</dbReference>
<evidence type="ECO:0000256" key="3">
    <source>
        <dbReference type="ARBA" id="ARBA00022448"/>
    </source>
</evidence>
<keyword evidence="6 11" id="KW-0812">Transmembrane</keyword>
<dbReference type="InterPro" id="IPR008756">
    <property type="entry name" value="Peptidase_M56"/>
</dbReference>
<keyword evidence="4" id="KW-1003">Cell membrane</keyword>
<dbReference type="GO" id="GO:0015031">
    <property type="term" value="P:protein transport"/>
    <property type="evidence" value="ECO:0007669"/>
    <property type="project" value="UniProtKB-KW"/>
</dbReference>
<dbReference type="CDD" id="cd07341">
    <property type="entry name" value="M56_BlaR1_MecR1_like"/>
    <property type="match status" value="1"/>
</dbReference>
<sequence>MKPAIIYMLEVLVCSGVLLAAYAILLERRVKFRWCRLYLLLTTFAAALIPLLRIPVWPGRIVAAAPAISPDLPVWTGEVLPDEGGGFAVTPESLCLGLYLLGAALIAGVMVWQVIRIRRLRRGAEISRTGDYTLVRTRQEIASFSFLRTIYVWDKTPAGELAAILAHESSHIAHRHSIERILMELMKALLWWNPFAWIAARRLTEAEEFEADNDVLSSGYDRAEYMQTIFRQLFGYSPEIANGLRNSLTKKRFKMMTMQTKSRHGLLRLAGTLPAVIGLLCAFGFTTRAAVIVAPAAATATTEEPADIRTAADAMQKQDKTCTATLTVVDEKSKRPIEGALVQTIGTKKGTVTGKDGRAVITLPEGSELKISYIGYESRTIAVNDEKPVAVSLIRNPEAGFTPTDDLPDAPQEQQQEQVTVSVATYKDKAPLAGALVKVSGSSKGAVTNSAGLAELRVPANSALEISYIGCKPHIAQVGDKERQMFMFDMQAETAGTPETPETPETPGTSESLATATATDKPLYIVNGIETKEIGKLDPDRIESMSVLKDKAATALYGEKARNGVIVITLKGADMGPATSESNGKADDAEQTAANAIAIKNGKTEKEEAFLVTETMPLFPTDDPAVPYGDLGNFRAWVQKNVKYPAEAFEKGIGGRVVLSFVVEKDGSVSDIQKLQAPDASLWEEARRVIVSSPKWKPGEQRGQIVRVKYTLPVDFRLTKASDTPAPESGK</sequence>
<dbReference type="SUPFAM" id="SSF56935">
    <property type="entry name" value="Porins"/>
    <property type="match status" value="1"/>
</dbReference>
<evidence type="ECO:0000256" key="8">
    <source>
        <dbReference type="ARBA" id="ARBA00022989"/>
    </source>
</evidence>
<protein>
    <recommendedName>
        <fullName evidence="12">TonB C-terminal domain-containing protein</fullName>
    </recommendedName>
</protein>